<comment type="caution">
    <text evidence="5">The sequence shown here is derived from an EMBL/GenBank/DDBJ whole genome shotgun (WGS) entry which is preliminary data.</text>
</comment>
<keyword evidence="2" id="KW-0067">ATP-binding</keyword>
<dbReference type="Pfam" id="PF06414">
    <property type="entry name" value="Zeta_toxin"/>
    <property type="match status" value="1"/>
</dbReference>
<name>A0A495IWC5_9SPHI</name>
<dbReference type="GO" id="GO:0005524">
    <property type="term" value="F:ATP binding"/>
    <property type="evidence" value="ECO:0007669"/>
    <property type="project" value="UniProtKB-KW"/>
</dbReference>
<evidence type="ECO:0000259" key="4">
    <source>
        <dbReference type="Pfam" id="PF06414"/>
    </source>
</evidence>
<accession>A0A495IWC5</accession>
<proteinExistence type="predicted"/>
<reference evidence="5 6" key="1">
    <citation type="submission" date="2018-10" db="EMBL/GenBank/DDBJ databases">
        <title>Genomic Encyclopedia of Archaeal and Bacterial Type Strains, Phase II (KMG-II): from individual species to whole genera.</title>
        <authorList>
            <person name="Goeker M."/>
        </authorList>
    </citation>
    <scope>NUCLEOTIDE SEQUENCE [LARGE SCALE GENOMIC DNA]</scope>
    <source>
        <strain evidence="5 6">DSM 18602</strain>
    </source>
</reference>
<evidence type="ECO:0000313" key="5">
    <source>
        <dbReference type="EMBL" id="RKR81057.1"/>
    </source>
</evidence>
<feature type="domain" description="Zeta toxin" evidence="4">
    <location>
        <begin position="35"/>
        <end position="214"/>
    </location>
</feature>
<dbReference type="Gene3D" id="3.40.50.300">
    <property type="entry name" value="P-loop containing nucleotide triphosphate hydrolases"/>
    <property type="match status" value="1"/>
</dbReference>
<evidence type="ECO:0000256" key="1">
    <source>
        <dbReference type="ARBA" id="ARBA00022741"/>
    </source>
</evidence>
<evidence type="ECO:0000256" key="3">
    <source>
        <dbReference type="SAM" id="MobiDB-lite"/>
    </source>
</evidence>
<evidence type="ECO:0000313" key="6">
    <source>
        <dbReference type="Proteomes" id="UP000268007"/>
    </source>
</evidence>
<dbReference type="OrthoDB" id="9792687at2"/>
<dbReference type="Proteomes" id="UP000268007">
    <property type="component" value="Unassembled WGS sequence"/>
</dbReference>
<keyword evidence="1" id="KW-0547">Nucleotide-binding</keyword>
<sequence>MAVDFTASLKGLYAVTPDEFNLIQGDIIDDLTRGILPSGSPTVIILGGQPGAGKTELEKLAIKELGGQAISCNADLFRDYHPKAEEIKNRYETYYPEITVKYAHDWNNGLRGYCEANRLNYILETTFSSGPAMNKTIAELQQKGYRVEIKLLAVHPRLSLLGTHIRFEDMKAKEKGGRAVGKEAHDSRYNLVAPTLFAVQSESLYHKLQIYGRAVEALEGSYKEGVHLLGTNPPNAVQLFQEEIDRKWTTNLKLYFDQRVQLVLDLMKKRNADEKEIKAFKAEMKSEYPTQKQLQAQMAQQIQEQKATELLDRRLAGELPHIDIAGTDFTIDWRLKQIRETAVPSNQLEFKDMELSASGDTYLCFYDNKKHSLYEPPENIKALPKNVVLLEIPNEIKLDPIAVAKEHGIDHVALLKENPIQSELRAIVKPLSESGLPNLIAENLKNEQLIKKGRGPGEDLDQGYDRGPSLGR</sequence>
<dbReference type="GO" id="GO:0016301">
    <property type="term" value="F:kinase activity"/>
    <property type="evidence" value="ECO:0007669"/>
    <property type="project" value="InterPro"/>
</dbReference>
<organism evidence="5 6">
    <name type="scientific">Mucilaginibacter gracilis</name>
    <dbReference type="NCBI Taxonomy" id="423350"/>
    <lineage>
        <taxon>Bacteria</taxon>
        <taxon>Pseudomonadati</taxon>
        <taxon>Bacteroidota</taxon>
        <taxon>Sphingobacteriia</taxon>
        <taxon>Sphingobacteriales</taxon>
        <taxon>Sphingobacteriaceae</taxon>
        <taxon>Mucilaginibacter</taxon>
    </lineage>
</organism>
<dbReference type="SUPFAM" id="SSF52540">
    <property type="entry name" value="P-loop containing nucleoside triphosphate hydrolases"/>
    <property type="match status" value="2"/>
</dbReference>
<dbReference type="RefSeq" id="WP_121196790.1">
    <property type="nucleotide sequence ID" value="NZ_RBKU01000001.1"/>
</dbReference>
<dbReference type="AlphaFoldDB" id="A0A495IWC5"/>
<gene>
    <name evidence="5" type="ORF">BDD43_1200</name>
</gene>
<protein>
    <submittedName>
        <fullName evidence="5">Zeta toxin</fullName>
    </submittedName>
</protein>
<feature type="region of interest" description="Disordered" evidence="3">
    <location>
        <begin position="450"/>
        <end position="472"/>
    </location>
</feature>
<dbReference type="InterPro" id="IPR010488">
    <property type="entry name" value="Zeta_toxin_domain"/>
</dbReference>
<dbReference type="InterPro" id="IPR027417">
    <property type="entry name" value="P-loop_NTPase"/>
</dbReference>
<keyword evidence="6" id="KW-1185">Reference proteome</keyword>
<dbReference type="EMBL" id="RBKU01000001">
    <property type="protein sequence ID" value="RKR81057.1"/>
    <property type="molecule type" value="Genomic_DNA"/>
</dbReference>
<evidence type="ECO:0000256" key="2">
    <source>
        <dbReference type="ARBA" id="ARBA00022840"/>
    </source>
</evidence>